<dbReference type="Gene3D" id="3.40.109.10">
    <property type="entry name" value="NADH Oxidase"/>
    <property type="match status" value="1"/>
</dbReference>
<dbReference type="Proteomes" id="UP000199533">
    <property type="component" value="Unassembled WGS sequence"/>
</dbReference>
<dbReference type="InterPro" id="IPR000415">
    <property type="entry name" value="Nitroreductase-like"/>
</dbReference>
<sequence>MNKPDQEQLDFILNSAILAPSADNQHRIRFQIDGNIIRVCNTENELPQEKGYKRVLTLMSLGALLENLTIAASRFGIGTETLLFPDPVQPHIIAEIRLHSDLAKIDPLWEAIPLRHTNRRLRFSGPGMTSTERNELDEVCRTDSTTYKPIWFDHSPERKRVLRLMRIAETERFRNRLLHSELFAAVRFDVGWHNTCTEGLPPGALEVEAPMRFLFSALRHWSVMKLANLFGSHHMLGFRACYLPCSLAPHLGLLAAESIDNQSVLNAGRAFQRLWLAVTSQNRVLQPMPASALYALDGACKEGISGPLKNELAENWRTILNNGMTPLMLFRIGKAQPSLITTGRHELNHYLDKNNG</sequence>
<accession>A0A1I3Z2X7</accession>
<protein>
    <submittedName>
        <fullName evidence="1">Uncharacterized protein</fullName>
    </submittedName>
</protein>
<dbReference type="GO" id="GO:0016491">
    <property type="term" value="F:oxidoreductase activity"/>
    <property type="evidence" value="ECO:0007669"/>
    <property type="project" value="InterPro"/>
</dbReference>
<evidence type="ECO:0000313" key="2">
    <source>
        <dbReference type="Proteomes" id="UP000199533"/>
    </source>
</evidence>
<proteinExistence type="predicted"/>
<dbReference type="EMBL" id="FOSP01000005">
    <property type="protein sequence ID" value="SFK38404.1"/>
    <property type="molecule type" value="Genomic_DNA"/>
</dbReference>
<gene>
    <name evidence="1" type="ORF">SAMN05216302_100559</name>
</gene>
<dbReference type="AlphaFoldDB" id="A0A1I3Z2X7"/>
<name>A0A1I3Z2X7_9PROT</name>
<evidence type="ECO:0000313" key="1">
    <source>
        <dbReference type="EMBL" id="SFK38404.1"/>
    </source>
</evidence>
<keyword evidence="2" id="KW-1185">Reference proteome</keyword>
<dbReference type="RefSeq" id="WP_090697578.1">
    <property type="nucleotide sequence ID" value="NZ_FOSP01000005.1"/>
</dbReference>
<organism evidence="1 2">
    <name type="scientific">Nitrosomonas aestuarii</name>
    <dbReference type="NCBI Taxonomy" id="52441"/>
    <lineage>
        <taxon>Bacteria</taxon>
        <taxon>Pseudomonadati</taxon>
        <taxon>Pseudomonadota</taxon>
        <taxon>Betaproteobacteria</taxon>
        <taxon>Nitrosomonadales</taxon>
        <taxon>Nitrosomonadaceae</taxon>
        <taxon>Nitrosomonas</taxon>
    </lineage>
</organism>
<dbReference type="STRING" id="52441.SAMN05216302_100559"/>
<dbReference type="SUPFAM" id="SSF55469">
    <property type="entry name" value="FMN-dependent nitroreductase-like"/>
    <property type="match status" value="1"/>
</dbReference>
<reference evidence="2" key="1">
    <citation type="submission" date="2016-10" db="EMBL/GenBank/DDBJ databases">
        <authorList>
            <person name="Varghese N."/>
            <person name="Submissions S."/>
        </authorList>
    </citation>
    <scope>NUCLEOTIDE SEQUENCE [LARGE SCALE GENOMIC DNA]</scope>
    <source>
        <strain evidence="2">Nm69</strain>
    </source>
</reference>
<dbReference type="OrthoDB" id="272552at2"/>